<reference evidence="3" key="1">
    <citation type="submission" date="2020-07" db="EMBL/GenBank/DDBJ databases">
        <title>novel species isolated from the respiratory tract of Marmot.</title>
        <authorList>
            <person name="Zhang G."/>
        </authorList>
    </citation>
    <scope>NUCLEOTIDE SEQUENCE [LARGE SCALE GENOMIC DNA]</scope>
    <source>
        <strain evidence="3">686</strain>
    </source>
</reference>
<dbReference type="KEGG" id="gji:H1R19_01830"/>
<dbReference type="Proteomes" id="UP000515663">
    <property type="component" value="Chromosome"/>
</dbReference>
<sequence length="93" mass="9652">MSSAAAVHNRTVACNSRTYDISDQPIDNAGRLDQNSVTTPARTPAAGNTSVPIFPAGNDPGSDPDEAAVLSAFVRLETRPSIRDGSGVVPTTR</sequence>
<gene>
    <name evidence="2" type="ORF">H1R19_01830</name>
</gene>
<name>A0A7D7LX75_9ACTN</name>
<dbReference type="EMBL" id="CP059491">
    <property type="protein sequence ID" value="QMT01958.1"/>
    <property type="molecule type" value="Genomic_DNA"/>
</dbReference>
<keyword evidence="3" id="KW-1185">Reference proteome</keyword>
<protein>
    <submittedName>
        <fullName evidence="2">Uncharacterized protein</fullName>
    </submittedName>
</protein>
<accession>A0A7D7LX75</accession>
<proteinExistence type="predicted"/>
<dbReference type="RefSeq" id="WP_219850412.1">
    <property type="nucleotide sequence ID" value="NZ_CP059491.1"/>
</dbReference>
<feature type="region of interest" description="Disordered" evidence="1">
    <location>
        <begin position="20"/>
        <end position="65"/>
    </location>
</feature>
<evidence type="ECO:0000313" key="3">
    <source>
        <dbReference type="Proteomes" id="UP000515663"/>
    </source>
</evidence>
<evidence type="ECO:0000313" key="2">
    <source>
        <dbReference type="EMBL" id="QMT01958.1"/>
    </source>
</evidence>
<organism evidence="2 3">
    <name type="scientific">Gordonia jinghuaiqii</name>
    <dbReference type="NCBI Taxonomy" id="2758710"/>
    <lineage>
        <taxon>Bacteria</taxon>
        <taxon>Bacillati</taxon>
        <taxon>Actinomycetota</taxon>
        <taxon>Actinomycetes</taxon>
        <taxon>Mycobacteriales</taxon>
        <taxon>Gordoniaceae</taxon>
        <taxon>Gordonia</taxon>
    </lineage>
</organism>
<feature type="compositionally biased region" description="Polar residues" evidence="1">
    <location>
        <begin position="33"/>
        <end position="51"/>
    </location>
</feature>
<evidence type="ECO:0000256" key="1">
    <source>
        <dbReference type="SAM" id="MobiDB-lite"/>
    </source>
</evidence>
<dbReference type="AlphaFoldDB" id="A0A7D7LX75"/>